<dbReference type="KEGG" id="vg:63209813"/>
<name>A0A5J6TU96_9CAUD</name>
<organism evidence="1 2">
    <name type="scientific">Mycobacterium phage Tourach</name>
    <dbReference type="NCBI Taxonomy" id="2599882"/>
    <lineage>
        <taxon>Viruses</taxon>
        <taxon>Duplodnaviria</taxon>
        <taxon>Heunggongvirae</taxon>
        <taxon>Uroviricota</taxon>
        <taxon>Caudoviricetes</taxon>
        <taxon>Vilmaviridae</taxon>
        <taxon>Lclasvirinae</taxon>
        <taxon>Faithunavirus</taxon>
        <taxon>Faithunavirus tourach</taxon>
    </lineage>
</organism>
<dbReference type="EMBL" id="MN234228">
    <property type="protein sequence ID" value="QFG14351.1"/>
    <property type="molecule type" value="Genomic_DNA"/>
</dbReference>
<evidence type="ECO:0000313" key="2">
    <source>
        <dbReference type="Proteomes" id="UP000326801"/>
    </source>
</evidence>
<sequence length="188" mass="21170">MSDDNVDIRIELPLPIDITGTLINVIGLTWPHAVIKDDGNTKGWRSENQLVLSIPPEDRHKSAKKAEKYAKVKAHLTAETEAFVNELDPNAFSLGLPQWLADQFVAIAKVWHAQYPTDVNYLESRLREKDTNQEWVFYVAKAKDRTPHALREIAENKLEKLKALALDAKAENERVTPGEILAILGVDP</sequence>
<dbReference type="Proteomes" id="UP000326801">
    <property type="component" value="Segment"/>
</dbReference>
<gene>
    <name evidence="1" type="primary">128</name>
    <name evidence="1" type="ORF">PBI_TOURACH_128</name>
</gene>
<proteinExistence type="predicted"/>
<dbReference type="GeneID" id="63209813"/>
<accession>A0A5J6TU96</accession>
<dbReference type="RefSeq" id="YP_010013215.1">
    <property type="nucleotide sequence ID" value="NC_053509.1"/>
</dbReference>
<keyword evidence="2" id="KW-1185">Reference proteome</keyword>
<protein>
    <submittedName>
        <fullName evidence="1">Uncharacterized protein</fullName>
    </submittedName>
</protein>
<reference evidence="1 2" key="1">
    <citation type="submission" date="2019-07" db="EMBL/GenBank/DDBJ databases">
        <authorList>
            <person name="Divens A.M."/>
            <person name="Garlena R.A."/>
            <person name="Russell D.A."/>
            <person name="Pope W.H."/>
            <person name="Jacobs-Sera D."/>
            <person name="Hatfull G.F."/>
        </authorList>
    </citation>
    <scope>NUCLEOTIDE SEQUENCE [LARGE SCALE GENOMIC DNA]</scope>
</reference>
<evidence type="ECO:0000313" key="1">
    <source>
        <dbReference type="EMBL" id="QFG14351.1"/>
    </source>
</evidence>